<accession>A0AAV0BF57</accession>
<protein>
    <submittedName>
        <fullName evidence="12">Expressed protein</fullName>
    </submittedName>
</protein>
<comment type="caution">
    <text evidence="12">The sequence shown here is derived from an EMBL/GenBank/DDBJ whole genome shotgun (WGS) entry which is preliminary data.</text>
</comment>
<evidence type="ECO:0000256" key="9">
    <source>
        <dbReference type="ARBA" id="ARBA00023242"/>
    </source>
</evidence>
<feature type="compositionally biased region" description="Low complexity" evidence="10">
    <location>
        <begin position="141"/>
        <end position="166"/>
    </location>
</feature>
<dbReference type="InterPro" id="IPR033599">
    <property type="entry name" value="TAF1B/Rrn7"/>
</dbReference>
<dbReference type="GO" id="GO:0042790">
    <property type="term" value="P:nucleolar large rRNA transcription by RNA polymerase I"/>
    <property type="evidence" value="ECO:0007669"/>
    <property type="project" value="TreeGrafter"/>
</dbReference>
<evidence type="ECO:0000256" key="8">
    <source>
        <dbReference type="ARBA" id="ARBA00023163"/>
    </source>
</evidence>
<dbReference type="AlphaFoldDB" id="A0AAV0BF57"/>
<evidence type="ECO:0000256" key="2">
    <source>
        <dbReference type="ARBA" id="ARBA00006899"/>
    </source>
</evidence>
<feature type="region of interest" description="Disordered" evidence="10">
    <location>
        <begin position="135"/>
        <end position="240"/>
    </location>
</feature>
<evidence type="ECO:0000313" key="12">
    <source>
        <dbReference type="EMBL" id="CAH7685556.1"/>
    </source>
</evidence>
<evidence type="ECO:0000256" key="10">
    <source>
        <dbReference type="SAM" id="MobiDB-lite"/>
    </source>
</evidence>
<dbReference type="PANTHER" id="PTHR31576:SF2">
    <property type="entry name" value="TATA BOX-BINDING PROTEIN-ASSOCIATED FACTOR RNA POLYMERASE I SUBUNIT B"/>
    <property type="match status" value="1"/>
</dbReference>
<dbReference type="InterPro" id="IPR048540">
    <property type="entry name" value="Rrn7_cyclin_N"/>
</dbReference>
<evidence type="ECO:0000256" key="4">
    <source>
        <dbReference type="ARBA" id="ARBA00022771"/>
    </source>
</evidence>
<evidence type="ECO:0000256" key="1">
    <source>
        <dbReference type="ARBA" id="ARBA00004604"/>
    </source>
</evidence>
<feature type="compositionally biased region" description="Basic and acidic residues" evidence="10">
    <location>
        <begin position="167"/>
        <end position="179"/>
    </location>
</feature>
<dbReference type="GO" id="GO:0070860">
    <property type="term" value="C:RNA polymerase I core factor complex"/>
    <property type="evidence" value="ECO:0007669"/>
    <property type="project" value="InterPro"/>
</dbReference>
<feature type="compositionally biased region" description="Polar residues" evidence="10">
    <location>
        <begin position="219"/>
        <end position="240"/>
    </location>
</feature>
<keyword evidence="7" id="KW-0238">DNA-binding</keyword>
<keyword evidence="3" id="KW-0479">Metal-binding</keyword>
<comment type="subcellular location">
    <subcellularLocation>
        <location evidence="1">Nucleus</location>
        <location evidence="1">Nucleolus</location>
    </subcellularLocation>
</comment>
<evidence type="ECO:0000256" key="5">
    <source>
        <dbReference type="ARBA" id="ARBA00022833"/>
    </source>
</evidence>
<keyword evidence="9" id="KW-0539">Nucleus</keyword>
<keyword evidence="8" id="KW-0804">Transcription</keyword>
<keyword evidence="5" id="KW-0862">Zinc</keyword>
<evidence type="ECO:0000256" key="3">
    <source>
        <dbReference type="ARBA" id="ARBA00022723"/>
    </source>
</evidence>
<dbReference type="EMBL" id="CALTRL010005729">
    <property type="protein sequence ID" value="CAH7685556.1"/>
    <property type="molecule type" value="Genomic_DNA"/>
</dbReference>
<dbReference type="PANTHER" id="PTHR31576">
    <property type="entry name" value="TATA BOX-BINDING PROTEIN-ASSOCIATED FACTOR RNA POLYMERASE I SUBUNIT B"/>
    <property type="match status" value="1"/>
</dbReference>
<evidence type="ECO:0000256" key="7">
    <source>
        <dbReference type="ARBA" id="ARBA00023125"/>
    </source>
</evidence>
<feature type="domain" description="Rrn7/TAF1B N-terminal cyclin" evidence="11">
    <location>
        <begin position="95"/>
        <end position="289"/>
    </location>
</feature>
<gene>
    <name evidence="12" type="ORF">PPACK8108_LOCUS20101</name>
</gene>
<dbReference type="Pfam" id="PF20644">
    <property type="entry name" value="Rrn7_cyclin_N"/>
    <property type="match status" value="1"/>
</dbReference>
<dbReference type="Proteomes" id="UP001153365">
    <property type="component" value="Unassembled WGS sequence"/>
</dbReference>
<sequence length="502" mass="57634">MRTRGSSQVRQKCPRCGSSRWRRDPNRGIITCGEGHLLEGYLQESNTQTEPSQHFTRKRRTVVSTRDRIRKGWVLKDVFEGSRARVLHLEALTFLIRQQVNALINTIRAPRILETITRQLWQAYLTTIPLPSDYQTSDNISLNRSKTSSTDSSSKSIRPRSSLSSSFDDRENDLTEESLRVLTTDQSDEERDQEAFSFIPPEQPQSSSEDEDGDPIVTRQDNSNEPSSLNRLSHQAQTSNSRHYPRIELTICTIYLACLKIRLPITLQDIINMVATKEIPYVGFVHALPDHVKMKMNRSTLCAFNIDRPPRLYHVKPNRGLIYYCRKLAGTFYQLKGPKLLDPSETLPNLSLILLRFSQALLLPDRIQLLSLKMLSRLKTSLICTALQKSEERPKKSPSRRSIYRSNNDPIVAYPPEWIIMATIYCVLQHVIFGGFNPSSSNRLLKRKGLDSWRKVWFEDEEGVETRGSLPCPVSWIDGLNQLDQISIGPNSNPKKLWKRNE</sequence>
<dbReference type="GO" id="GO:0001164">
    <property type="term" value="F:RNA polymerase I core promoter sequence-specific DNA binding"/>
    <property type="evidence" value="ECO:0007669"/>
    <property type="project" value="InterPro"/>
</dbReference>
<comment type="similarity">
    <text evidence="2">Belongs to the RRN7/TAF1B family.</text>
</comment>
<evidence type="ECO:0000313" key="13">
    <source>
        <dbReference type="Proteomes" id="UP001153365"/>
    </source>
</evidence>
<evidence type="ECO:0000259" key="11">
    <source>
        <dbReference type="Pfam" id="PF20644"/>
    </source>
</evidence>
<keyword evidence="6" id="KW-0805">Transcription regulation</keyword>
<keyword evidence="4" id="KW-0863">Zinc-finger</keyword>
<evidence type="ECO:0000256" key="6">
    <source>
        <dbReference type="ARBA" id="ARBA00023015"/>
    </source>
</evidence>
<proteinExistence type="inferred from homology"/>
<dbReference type="GO" id="GO:0008270">
    <property type="term" value="F:zinc ion binding"/>
    <property type="evidence" value="ECO:0007669"/>
    <property type="project" value="UniProtKB-KW"/>
</dbReference>
<reference evidence="12" key="1">
    <citation type="submission" date="2022-06" db="EMBL/GenBank/DDBJ databases">
        <authorList>
            <consortium name="SYNGENTA / RWTH Aachen University"/>
        </authorList>
    </citation>
    <scope>NUCLEOTIDE SEQUENCE</scope>
</reference>
<organism evidence="12 13">
    <name type="scientific">Phakopsora pachyrhizi</name>
    <name type="common">Asian soybean rust disease fungus</name>
    <dbReference type="NCBI Taxonomy" id="170000"/>
    <lineage>
        <taxon>Eukaryota</taxon>
        <taxon>Fungi</taxon>
        <taxon>Dikarya</taxon>
        <taxon>Basidiomycota</taxon>
        <taxon>Pucciniomycotina</taxon>
        <taxon>Pucciniomycetes</taxon>
        <taxon>Pucciniales</taxon>
        <taxon>Phakopsoraceae</taxon>
        <taxon>Phakopsora</taxon>
    </lineage>
</organism>
<keyword evidence="13" id="KW-1185">Reference proteome</keyword>
<name>A0AAV0BF57_PHAPC</name>